<dbReference type="Proteomes" id="UP000245956">
    <property type="component" value="Unassembled WGS sequence"/>
</dbReference>
<proteinExistence type="predicted"/>
<gene>
    <name evidence="2" type="ORF">PCL_03009</name>
</gene>
<comment type="caution">
    <text evidence="2">The sequence shown here is derived from an EMBL/GenBank/DDBJ whole genome shotgun (WGS) entry which is preliminary data.</text>
</comment>
<dbReference type="EMBL" id="LCWV01000194">
    <property type="protein sequence ID" value="PWI63919.1"/>
    <property type="molecule type" value="Genomic_DNA"/>
</dbReference>
<dbReference type="AlphaFoldDB" id="A0A2U3DNU7"/>
<name>A0A2U3DNU7_PURLI</name>
<accession>A0A2U3DNU7</accession>
<keyword evidence="1" id="KW-0812">Transmembrane</keyword>
<protein>
    <submittedName>
        <fullName evidence="2">Uncharacterized protein</fullName>
    </submittedName>
</protein>
<sequence>MKVLSNQLSQPDRLDVAALRSWVLAAALLASGAAWAVHLPFERLRRAVPLRLVGEGLSSAIPAYLTAEANRTGPSRYPLESRGLPNVQGLAIGHLQSHRADVNPTCPGIDRCPLPAVTTERIIVALRRVIGVQLSASIDAIAPALGDVKGTGHPIMFRIIMWRVSGFVPSASSLVISIFLEMAARLGGLLLPRAWIAPPRRGNEHHNLYHLNGDGI</sequence>
<keyword evidence="1" id="KW-1133">Transmembrane helix</keyword>
<evidence type="ECO:0000313" key="2">
    <source>
        <dbReference type="EMBL" id="PWI63919.1"/>
    </source>
</evidence>
<feature type="transmembrane region" description="Helical" evidence="1">
    <location>
        <begin position="20"/>
        <end position="41"/>
    </location>
</feature>
<reference evidence="2 3" key="1">
    <citation type="journal article" date="2016" name="Front. Microbiol.">
        <title>Genome and transcriptome sequences reveal the specific parasitism of the nematophagous Purpureocillium lilacinum 36-1.</title>
        <authorList>
            <person name="Xie J."/>
            <person name="Li S."/>
            <person name="Mo C."/>
            <person name="Xiao X."/>
            <person name="Peng D."/>
            <person name="Wang G."/>
            <person name="Xiao Y."/>
        </authorList>
    </citation>
    <scope>NUCLEOTIDE SEQUENCE [LARGE SCALE GENOMIC DNA]</scope>
    <source>
        <strain evidence="2 3">36-1</strain>
    </source>
</reference>
<evidence type="ECO:0000256" key="1">
    <source>
        <dbReference type="SAM" id="Phobius"/>
    </source>
</evidence>
<evidence type="ECO:0000313" key="3">
    <source>
        <dbReference type="Proteomes" id="UP000245956"/>
    </source>
</evidence>
<organism evidence="2 3">
    <name type="scientific">Purpureocillium lilacinum</name>
    <name type="common">Paecilomyces lilacinus</name>
    <dbReference type="NCBI Taxonomy" id="33203"/>
    <lineage>
        <taxon>Eukaryota</taxon>
        <taxon>Fungi</taxon>
        <taxon>Dikarya</taxon>
        <taxon>Ascomycota</taxon>
        <taxon>Pezizomycotina</taxon>
        <taxon>Sordariomycetes</taxon>
        <taxon>Hypocreomycetidae</taxon>
        <taxon>Hypocreales</taxon>
        <taxon>Ophiocordycipitaceae</taxon>
        <taxon>Purpureocillium</taxon>
    </lineage>
</organism>
<keyword evidence="1" id="KW-0472">Membrane</keyword>